<protein>
    <submittedName>
        <fullName evidence="4">PC-Esterase</fullName>
    </submittedName>
</protein>
<dbReference type="PANTHER" id="PTHR32285:SF53">
    <property type="entry name" value="PROTEIN TRICHOME BIREFRINGENCE-LIKE 9"/>
    <property type="match status" value="1"/>
</dbReference>
<dbReference type="InterPro" id="IPR026057">
    <property type="entry name" value="TBL_C"/>
</dbReference>
<evidence type="ECO:0000313" key="5">
    <source>
        <dbReference type="Proteomes" id="UP000188268"/>
    </source>
</evidence>
<dbReference type="EMBL" id="AWWV01010022">
    <property type="protein sequence ID" value="OMO82393.1"/>
    <property type="molecule type" value="Genomic_DNA"/>
</dbReference>
<evidence type="ECO:0000256" key="1">
    <source>
        <dbReference type="ARBA" id="ARBA00007727"/>
    </source>
</evidence>
<dbReference type="GO" id="GO:0016413">
    <property type="term" value="F:O-acetyltransferase activity"/>
    <property type="evidence" value="ECO:0007669"/>
    <property type="project" value="InterPro"/>
</dbReference>
<accession>A0A1R3IIK5</accession>
<gene>
    <name evidence="4" type="ORF">CCACVL1_11961</name>
</gene>
<comment type="caution">
    <text evidence="4">The sequence shown here is derived from an EMBL/GenBank/DDBJ whole genome shotgun (WGS) entry which is preliminary data.</text>
</comment>
<feature type="transmembrane region" description="Helical" evidence="2">
    <location>
        <begin position="26"/>
        <end position="43"/>
    </location>
</feature>
<keyword evidence="2" id="KW-1133">Transmembrane helix</keyword>
<feature type="domain" description="Trichome birefringence-like C-terminal" evidence="3">
    <location>
        <begin position="101"/>
        <end position="172"/>
    </location>
</feature>
<evidence type="ECO:0000313" key="4">
    <source>
        <dbReference type="EMBL" id="OMO82393.1"/>
    </source>
</evidence>
<feature type="transmembrane region" description="Helical" evidence="2">
    <location>
        <begin position="63"/>
        <end position="82"/>
    </location>
</feature>
<dbReference type="InterPro" id="IPR029962">
    <property type="entry name" value="TBL"/>
</dbReference>
<name>A0A1R3IIK5_COCAP</name>
<dbReference type="STRING" id="210143.A0A1R3IIK5"/>
<dbReference type="GO" id="GO:0005794">
    <property type="term" value="C:Golgi apparatus"/>
    <property type="evidence" value="ECO:0007669"/>
    <property type="project" value="TreeGrafter"/>
</dbReference>
<keyword evidence="2" id="KW-0812">Transmembrane</keyword>
<organism evidence="4 5">
    <name type="scientific">Corchorus capsularis</name>
    <name type="common">Jute</name>
    <dbReference type="NCBI Taxonomy" id="210143"/>
    <lineage>
        <taxon>Eukaryota</taxon>
        <taxon>Viridiplantae</taxon>
        <taxon>Streptophyta</taxon>
        <taxon>Embryophyta</taxon>
        <taxon>Tracheophyta</taxon>
        <taxon>Spermatophyta</taxon>
        <taxon>Magnoliopsida</taxon>
        <taxon>eudicotyledons</taxon>
        <taxon>Gunneridae</taxon>
        <taxon>Pentapetalae</taxon>
        <taxon>rosids</taxon>
        <taxon>malvids</taxon>
        <taxon>Malvales</taxon>
        <taxon>Malvaceae</taxon>
        <taxon>Grewioideae</taxon>
        <taxon>Apeibeae</taxon>
        <taxon>Corchorus</taxon>
    </lineage>
</organism>
<keyword evidence="2" id="KW-0472">Membrane</keyword>
<keyword evidence="5" id="KW-1185">Reference proteome</keyword>
<reference evidence="4 5" key="1">
    <citation type="submission" date="2013-09" db="EMBL/GenBank/DDBJ databases">
        <title>Corchorus capsularis genome sequencing.</title>
        <authorList>
            <person name="Alam M."/>
            <person name="Haque M.S."/>
            <person name="Islam M.S."/>
            <person name="Emdad E.M."/>
            <person name="Islam M.M."/>
            <person name="Ahmed B."/>
            <person name="Halim A."/>
            <person name="Hossen Q.M.M."/>
            <person name="Hossain M.Z."/>
            <person name="Ahmed R."/>
            <person name="Khan M.M."/>
            <person name="Islam R."/>
            <person name="Rashid M.M."/>
            <person name="Khan S.A."/>
            <person name="Rahman M.S."/>
            <person name="Alam M."/>
        </authorList>
    </citation>
    <scope>NUCLEOTIDE SEQUENCE [LARGE SCALE GENOMIC DNA]</scope>
    <source>
        <strain evidence="5">cv. CVL-1</strain>
        <tissue evidence="4">Whole seedling</tissue>
    </source>
</reference>
<dbReference type="Gramene" id="OMO82393">
    <property type="protein sequence ID" value="OMO82393"/>
    <property type="gene ID" value="CCACVL1_11961"/>
</dbReference>
<dbReference type="OrthoDB" id="630188at2759"/>
<dbReference type="Proteomes" id="UP000188268">
    <property type="component" value="Unassembled WGS sequence"/>
</dbReference>
<sequence>MDQVPTQTRHQLLLPSTPFVIFKKQLCCSLSFVFILISSVVVFNLGGSFSQPLSLFRFDGFEIIIIIIRFSFTTKTALFLILDFNVVTMEGKTSSILNGDGNPMAFQDYNLTVEYYRTPFLVVINRPPENSPAEVKVTVRVDEMHWFSQRWKGANVLVLNTGHWWNKEKTVKMYYCLSFHGLSFAA</sequence>
<dbReference type="PANTHER" id="PTHR32285">
    <property type="entry name" value="PROTEIN TRICHOME BIREFRINGENCE-LIKE 9-RELATED"/>
    <property type="match status" value="1"/>
</dbReference>
<dbReference type="Pfam" id="PF13839">
    <property type="entry name" value="PC-Esterase"/>
    <property type="match status" value="1"/>
</dbReference>
<comment type="similarity">
    <text evidence="1">Belongs to the PC-esterase family. TBL subfamily.</text>
</comment>
<evidence type="ECO:0000256" key="2">
    <source>
        <dbReference type="SAM" id="Phobius"/>
    </source>
</evidence>
<dbReference type="AlphaFoldDB" id="A0A1R3IIK5"/>
<proteinExistence type="inferred from homology"/>
<evidence type="ECO:0000259" key="3">
    <source>
        <dbReference type="Pfam" id="PF13839"/>
    </source>
</evidence>